<dbReference type="GO" id="GO:0031930">
    <property type="term" value="P:mitochondria-nucleus signaling pathway"/>
    <property type="evidence" value="ECO:0007669"/>
    <property type="project" value="TreeGrafter"/>
</dbReference>
<feature type="compositionally biased region" description="Basic and acidic residues" evidence="1">
    <location>
        <begin position="471"/>
        <end position="481"/>
    </location>
</feature>
<protein>
    <submittedName>
        <fullName evidence="4">DUF1752-domain-containing protein</fullName>
    </submittedName>
</protein>
<dbReference type="PANTHER" id="PTHR28014:SF1">
    <property type="entry name" value="NEGATIVE REGULATOR OF RAS-CAMP PATHWAY"/>
    <property type="match status" value="1"/>
</dbReference>
<proteinExistence type="predicted"/>
<organism evidence="4 5">
    <name type="scientific">Aureobasidium pullulans</name>
    <name type="common">Black yeast</name>
    <name type="synonym">Pullularia pullulans</name>
    <dbReference type="NCBI Taxonomy" id="5580"/>
    <lineage>
        <taxon>Eukaryota</taxon>
        <taxon>Fungi</taxon>
        <taxon>Dikarya</taxon>
        <taxon>Ascomycota</taxon>
        <taxon>Pezizomycotina</taxon>
        <taxon>Dothideomycetes</taxon>
        <taxon>Dothideomycetidae</taxon>
        <taxon>Dothideales</taxon>
        <taxon>Saccotheciaceae</taxon>
        <taxon>Aureobasidium</taxon>
    </lineage>
</organism>
<reference evidence="4 5" key="1">
    <citation type="submission" date="2018-10" db="EMBL/GenBank/DDBJ databases">
        <title>Fifty Aureobasidium pullulans genomes reveal a recombining polyextremotolerant generalist.</title>
        <authorList>
            <person name="Gostincar C."/>
            <person name="Turk M."/>
            <person name="Zajc J."/>
            <person name="Gunde-Cimerman N."/>
        </authorList>
    </citation>
    <scope>NUCLEOTIDE SEQUENCE [LARGE SCALE GENOMIC DNA]</scope>
    <source>
        <strain evidence="4 5">EXF-3844</strain>
    </source>
</reference>
<feature type="region of interest" description="Disordered" evidence="1">
    <location>
        <begin position="176"/>
        <end position="230"/>
    </location>
</feature>
<dbReference type="InterPro" id="IPR021711">
    <property type="entry name" value="DUF3295"/>
</dbReference>
<dbReference type="GO" id="GO:0006808">
    <property type="term" value="P:regulation of nitrogen utilization"/>
    <property type="evidence" value="ECO:0007669"/>
    <property type="project" value="TreeGrafter"/>
</dbReference>
<dbReference type="Pfam" id="PF11702">
    <property type="entry name" value="DUF3295"/>
    <property type="match status" value="1"/>
</dbReference>
<accession>A0A4S9V5E1</accession>
<feature type="compositionally biased region" description="Basic and acidic residues" evidence="1">
    <location>
        <begin position="204"/>
        <end position="215"/>
    </location>
</feature>
<evidence type="ECO:0000259" key="3">
    <source>
        <dbReference type="Pfam" id="PF11702"/>
    </source>
</evidence>
<feature type="compositionally biased region" description="Polar residues" evidence="1">
    <location>
        <begin position="342"/>
        <end position="364"/>
    </location>
</feature>
<evidence type="ECO:0000313" key="4">
    <source>
        <dbReference type="EMBL" id="THZ46789.1"/>
    </source>
</evidence>
<feature type="region of interest" description="Disordered" evidence="1">
    <location>
        <begin position="247"/>
        <end position="414"/>
    </location>
</feature>
<dbReference type="PANTHER" id="PTHR28014">
    <property type="entry name" value="NEGATIVE REGULATOR OF RAS-CAMP PATHWAY"/>
    <property type="match status" value="1"/>
</dbReference>
<dbReference type="InterPro" id="IPR053043">
    <property type="entry name" value="Ras-cAMP_regulatory"/>
</dbReference>
<gene>
    <name evidence="4" type="ORF">D6C90_04178</name>
</gene>
<evidence type="ECO:0000259" key="2">
    <source>
        <dbReference type="Pfam" id="PF08550"/>
    </source>
</evidence>
<feature type="compositionally biased region" description="Polar residues" evidence="1">
    <location>
        <begin position="548"/>
        <end position="564"/>
    </location>
</feature>
<sequence length="667" mass="74305">AHVDNPRTVTGIDTIATGCRRSLQLNPRLSRCCRRNQLRYTSIRPFLHPDYSCSADPSDATSTANRAPQPRVAKLLHVPWIPIQSHSTHNQQHLLLHIAAMPFRPQHSLVMIDVDKMHTIDTRSVEDLFGMWSVFNKISDAMEDGKRLENLSWRLWNRETFVCSRMPRARKNIPLPALSSSVSSSDESDEEDVSSLLPSPMVRPELRRSESSEHRNRGRQQNHITPIDLEKMVISIKEKKSLEPLSALSMPSPALPSPPPSDDHQTPTATKPTPSAPAPALLPERTVATPIPTIAAPSHLESSTSTVSSTDSQAIASSSESSSTEMSTHNIVRGFRPEVPSSYRSQTNLAATQPTPILKTSPQYHPSRLNRPKKGATFTLGASSGEEESSLDSHMGHNSVGSLSTGLPHPPKKHASFRDIIQDRAITDSPVFEESDDEDDDDAFESVIEEDEDSSDWEDDEVGESGNSSADENKSMFRRVDSQPNLTSRRSMLTTMMHEPDRARAMANAASRSTPALRRSRAASPNGPSATPSPHRRDVERAGPDFTSHPSQLSQQAQDVSEASQPRPIIMTTSNTHQPALSPRTTRRNMLSTELTESLRKNLLWERQHKSSNNLAAMKRRHTSHDIKNLKQHPEPQMVMSVKENDKKKFSNEYFNQGLQEYHAKGW</sequence>
<feature type="compositionally biased region" description="Low complexity" evidence="1">
    <location>
        <begin position="302"/>
        <end position="327"/>
    </location>
</feature>
<feature type="compositionally biased region" description="Low complexity" evidence="1">
    <location>
        <begin position="266"/>
        <end position="283"/>
    </location>
</feature>
<feature type="region of interest" description="Disordered" evidence="1">
    <location>
        <begin position="427"/>
        <end position="488"/>
    </location>
</feature>
<dbReference type="AlphaFoldDB" id="A0A4S9V5E1"/>
<feature type="domain" description="Nitrogen regulatory protein areA GATA-like" evidence="2">
    <location>
        <begin position="131"/>
        <end position="158"/>
    </location>
</feature>
<feature type="compositionally biased region" description="Acidic residues" evidence="1">
    <location>
        <begin position="431"/>
        <end position="463"/>
    </location>
</feature>
<dbReference type="InterPro" id="IPR013860">
    <property type="entry name" value="AreA_GATA"/>
</dbReference>
<dbReference type="EMBL" id="QZBN01000319">
    <property type="protein sequence ID" value="THZ46789.1"/>
    <property type="molecule type" value="Genomic_DNA"/>
</dbReference>
<feature type="region of interest" description="Disordered" evidence="1">
    <location>
        <begin position="503"/>
        <end position="564"/>
    </location>
</feature>
<evidence type="ECO:0000313" key="5">
    <source>
        <dbReference type="Proteomes" id="UP000310121"/>
    </source>
</evidence>
<name>A0A4S9V5E1_AURPU</name>
<evidence type="ECO:0000256" key="1">
    <source>
        <dbReference type="SAM" id="MobiDB-lite"/>
    </source>
</evidence>
<dbReference type="Pfam" id="PF08550">
    <property type="entry name" value="GATA_AreA"/>
    <property type="match status" value="1"/>
</dbReference>
<comment type="caution">
    <text evidence="4">The sequence shown here is derived from an EMBL/GenBank/DDBJ whole genome shotgun (WGS) entry which is preliminary data.</text>
</comment>
<feature type="domain" description="DUF3295" evidence="3">
    <location>
        <begin position="175"/>
        <end position="667"/>
    </location>
</feature>
<dbReference type="GO" id="GO:0000122">
    <property type="term" value="P:negative regulation of transcription by RNA polymerase II"/>
    <property type="evidence" value="ECO:0007669"/>
    <property type="project" value="TreeGrafter"/>
</dbReference>
<feature type="non-terminal residue" evidence="4">
    <location>
        <position position="1"/>
    </location>
</feature>
<dbReference type="Proteomes" id="UP000310121">
    <property type="component" value="Unassembled WGS sequence"/>
</dbReference>
<dbReference type="GO" id="GO:0005737">
    <property type="term" value="C:cytoplasm"/>
    <property type="evidence" value="ECO:0007669"/>
    <property type="project" value="TreeGrafter"/>
</dbReference>